<name>A0A919JM52_9ACTN</name>
<protein>
    <recommendedName>
        <fullName evidence="2">PPM-type phosphatase domain-containing protein</fullName>
    </recommendedName>
</protein>
<dbReference type="PROSITE" id="PS51746">
    <property type="entry name" value="PPM_2"/>
    <property type="match status" value="1"/>
</dbReference>
<accession>A0A919JM52</accession>
<feature type="domain" description="PPM-type phosphatase" evidence="2">
    <location>
        <begin position="44"/>
        <end position="278"/>
    </location>
</feature>
<dbReference type="AlphaFoldDB" id="A0A919JM52"/>
<proteinExistence type="predicted"/>
<keyword evidence="4" id="KW-1185">Reference proteome</keyword>
<dbReference type="Pfam" id="PF13672">
    <property type="entry name" value="PP2C_2"/>
    <property type="match status" value="1"/>
</dbReference>
<feature type="region of interest" description="Disordered" evidence="1">
    <location>
        <begin position="184"/>
        <end position="209"/>
    </location>
</feature>
<dbReference type="Gene3D" id="3.60.40.10">
    <property type="entry name" value="PPM-type phosphatase domain"/>
    <property type="match status" value="1"/>
</dbReference>
<evidence type="ECO:0000313" key="4">
    <source>
        <dbReference type="Proteomes" id="UP000647172"/>
    </source>
</evidence>
<dbReference type="SUPFAM" id="SSF81606">
    <property type="entry name" value="PP2C-like"/>
    <property type="match status" value="1"/>
</dbReference>
<comment type="caution">
    <text evidence="3">The sequence shown here is derived from an EMBL/GenBank/DDBJ whole genome shotgun (WGS) entry which is preliminary data.</text>
</comment>
<dbReference type="InterPro" id="IPR001932">
    <property type="entry name" value="PPM-type_phosphatase-like_dom"/>
</dbReference>
<gene>
    <name evidence="3" type="ORF">Ani05nite_54510</name>
</gene>
<evidence type="ECO:0000313" key="3">
    <source>
        <dbReference type="EMBL" id="GIE51917.1"/>
    </source>
</evidence>
<dbReference type="Proteomes" id="UP000647172">
    <property type="component" value="Unassembled WGS sequence"/>
</dbReference>
<sequence>MSETGPVVIGEPGRTATAIGPCAPTYHPDSADHELSECVVPGAQVRAASVRGLMHRYNREPRQDRFSVVYDDATATLVIVVCDGVGQFALSHEAAAFVASDAPRAYLVHRDWHAAVVEVNLGLTDLAEAAAHRNRMLSVPQHGMATTLAAVAIRFEETRRTASIAWIGDTSVWFLDKRGWESITDDGPADDRDAPDSGRVGALPNADPRPAVIERDLPDGALFLTTDGIGNPLRDAEQVKETLAGWWATPPDVFAFARQVGFARKSHLDDRTAVGAWLA</sequence>
<evidence type="ECO:0000256" key="1">
    <source>
        <dbReference type="SAM" id="MobiDB-lite"/>
    </source>
</evidence>
<evidence type="ECO:0000259" key="2">
    <source>
        <dbReference type="PROSITE" id="PS51746"/>
    </source>
</evidence>
<organism evidence="3 4">
    <name type="scientific">Actinoplanes nipponensis</name>
    <dbReference type="NCBI Taxonomy" id="135950"/>
    <lineage>
        <taxon>Bacteria</taxon>
        <taxon>Bacillati</taxon>
        <taxon>Actinomycetota</taxon>
        <taxon>Actinomycetes</taxon>
        <taxon>Micromonosporales</taxon>
        <taxon>Micromonosporaceae</taxon>
        <taxon>Actinoplanes</taxon>
    </lineage>
</organism>
<dbReference type="InterPro" id="IPR036457">
    <property type="entry name" value="PPM-type-like_dom_sf"/>
</dbReference>
<dbReference type="EMBL" id="BOMQ01000063">
    <property type="protein sequence ID" value="GIE51917.1"/>
    <property type="molecule type" value="Genomic_DNA"/>
</dbReference>
<reference evidence="3" key="1">
    <citation type="submission" date="2021-01" db="EMBL/GenBank/DDBJ databases">
        <title>Whole genome shotgun sequence of Actinoplanes nipponensis NBRC 14063.</title>
        <authorList>
            <person name="Komaki H."/>
            <person name="Tamura T."/>
        </authorList>
    </citation>
    <scope>NUCLEOTIDE SEQUENCE</scope>
    <source>
        <strain evidence="3">NBRC 14063</strain>
    </source>
</reference>